<sequence>MASGVLSFSQYLGGPDNISVEQIFPSTKRTYAYNFNTDITGWTWGLDAQTLVVNPVTYDRNGIPNFSSSLVIGYFAKQELAVDTTTINVVNAATGLVNITIPANLYTGAIIPDARKNVPITIVGVSWTTATTPSQTNSHRWAFIMCFEPDVDIGNPILSAGFTALTIA</sequence>
<name>A0A6J5LLD8_9CAUD</name>
<accession>A0A6J5LLD8</accession>
<dbReference type="EMBL" id="LR796295">
    <property type="protein sequence ID" value="CAB4135001.1"/>
    <property type="molecule type" value="Genomic_DNA"/>
</dbReference>
<gene>
    <name evidence="1" type="ORF">UFOVP281_36</name>
</gene>
<evidence type="ECO:0000313" key="1">
    <source>
        <dbReference type="EMBL" id="CAB4135001.1"/>
    </source>
</evidence>
<protein>
    <submittedName>
        <fullName evidence="1">Uncharacterized protein</fullName>
    </submittedName>
</protein>
<reference evidence="1" key="1">
    <citation type="submission" date="2020-04" db="EMBL/GenBank/DDBJ databases">
        <authorList>
            <person name="Chiriac C."/>
            <person name="Salcher M."/>
            <person name="Ghai R."/>
            <person name="Kavagutti S V."/>
        </authorList>
    </citation>
    <scope>NUCLEOTIDE SEQUENCE</scope>
</reference>
<organism evidence="1">
    <name type="scientific">uncultured Caudovirales phage</name>
    <dbReference type="NCBI Taxonomy" id="2100421"/>
    <lineage>
        <taxon>Viruses</taxon>
        <taxon>Duplodnaviria</taxon>
        <taxon>Heunggongvirae</taxon>
        <taxon>Uroviricota</taxon>
        <taxon>Caudoviricetes</taxon>
        <taxon>Peduoviridae</taxon>
        <taxon>Maltschvirus</taxon>
        <taxon>Maltschvirus maltsch</taxon>
    </lineage>
</organism>
<proteinExistence type="predicted"/>